<dbReference type="SUPFAM" id="SSF49785">
    <property type="entry name" value="Galactose-binding domain-like"/>
    <property type="match status" value="1"/>
</dbReference>
<evidence type="ECO:0008006" key="3">
    <source>
        <dbReference type="Google" id="ProtNLM"/>
    </source>
</evidence>
<gene>
    <name evidence="1" type="ORF">TRFO_37783</name>
</gene>
<accession>A0A1J4JEK9</accession>
<comment type="caution">
    <text evidence="1">The sequence shown here is derived from an EMBL/GenBank/DDBJ whole genome shotgun (WGS) entry which is preliminary data.</text>
</comment>
<dbReference type="Gene3D" id="2.60.120.260">
    <property type="entry name" value="Galactose-binding domain-like"/>
    <property type="match status" value="1"/>
</dbReference>
<dbReference type="VEuPathDB" id="TrichDB:TRFO_37783"/>
<evidence type="ECO:0000313" key="2">
    <source>
        <dbReference type="Proteomes" id="UP000179807"/>
    </source>
</evidence>
<dbReference type="InterPro" id="IPR008979">
    <property type="entry name" value="Galactose-bd-like_sf"/>
</dbReference>
<dbReference type="OrthoDB" id="5966876at2759"/>
<protein>
    <recommendedName>
        <fullName evidence="3">F5/8 type C domain-containing protein</fullName>
    </recommendedName>
</protein>
<dbReference type="AlphaFoldDB" id="A0A1J4JEK9"/>
<name>A0A1J4JEK9_9EUKA</name>
<dbReference type="EMBL" id="MLAK01001201">
    <property type="protein sequence ID" value="OHS96083.1"/>
    <property type="molecule type" value="Genomic_DNA"/>
</dbReference>
<dbReference type="RefSeq" id="XP_068349220.1">
    <property type="nucleotide sequence ID" value="XM_068511635.1"/>
</dbReference>
<organism evidence="1 2">
    <name type="scientific">Tritrichomonas foetus</name>
    <dbReference type="NCBI Taxonomy" id="1144522"/>
    <lineage>
        <taxon>Eukaryota</taxon>
        <taxon>Metamonada</taxon>
        <taxon>Parabasalia</taxon>
        <taxon>Tritrichomonadida</taxon>
        <taxon>Tritrichomonadidae</taxon>
        <taxon>Tritrichomonas</taxon>
    </lineage>
</organism>
<dbReference type="GeneID" id="94846339"/>
<evidence type="ECO:0000313" key="1">
    <source>
        <dbReference type="EMBL" id="OHS96083.1"/>
    </source>
</evidence>
<sequence length="422" mass="49634">MKRLENMEFVFGKDFSFIYKGKVIFRCNRFSAAFISPYVLKLLQNDFTIGSFIIDSCEFNQEEEEKVQEMMKSLVQKGKIEIINDSKYEKTIGLIHKLSETLGNDEIIHQIDIKTFYYEGISISEAIQNLHNSRNSRILNNSQTNKNYNKLISFLSSKFNECMNECFDTLNEDHLYEILSQSNLQIDDEDSLFECIHKNEQFHHLLEFISFENLNEINISKYFDLLSPENINLQIWQKISSFCIQSNKKSSIPFIEQERDPFNGIFQYLTRLYQGNPHCKGIINITELSNCCGKVYDVINKGNITDYDNNQDDENSFWQVDFKSHKVCLTGYSIKSQREYNSSCGYMINWNIEGSNDGKQWKILDQKNNSNDLIGDFKSHSWKIDNKTYYQFIRLKGTNKTTNGSYKSLRFCEIEFFGYLYN</sequence>
<proteinExistence type="predicted"/>
<dbReference type="Proteomes" id="UP000179807">
    <property type="component" value="Unassembled WGS sequence"/>
</dbReference>
<keyword evidence="2" id="KW-1185">Reference proteome</keyword>
<reference evidence="1" key="1">
    <citation type="submission" date="2016-10" db="EMBL/GenBank/DDBJ databases">
        <authorList>
            <person name="Benchimol M."/>
            <person name="Almeida L.G."/>
            <person name="Vasconcelos A.T."/>
            <person name="Perreira-Neves A."/>
            <person name="Rosa I.A."/>
            <person name="Tasca T."/>
            <person name="Bogo M.R."/>
            <person name="de Souza W."/>
        </authorList>
    </citation>
    <scope>NUCLEOTIDE SEQUENCE [LARGE SCALE GENOMIC DNA]</scope>
    <source>
        <strain evidence="1">K</strain>
    </source>
</reference>